<dbReference type="GO" id="GO:0046642">
    <property type="term" value="P:negative regulation of alpha-beta T cell proliferation"/>
    <property type="evidence" value="ECO:0007669"/>
    <property type="project" value="TreeGrafter"/>
</dbReference>
<dbReference type="Gene3D" id="2.10.50.10">
    <property type="entry name" value="Tumor Necrosis Factor Receptor, subunit A, domain 2"/>
    <property type="match status" value="2"/>
</dbReference>
<dbReference type="GO" id="GO:0050829">
    <property type="term" value="P:defense response to Gram-negative bacterium"/>
    <property type="evidence" value="ECO:0007669"/>
    <property type="project" value="TreeGrafter"/>
</dbReference>
<feature type="signal peptide" evidence="2">
    <location>
        <begin position="1"/>
        <end position="17"/>
    </location>
</feature>
<evidence type="ECO:0000313" key="5">
    <source>
        <dbReference type="RefSeq" id="XP_006871843.1"/>
    </source>
</evidence>
<dbReference type="AlphaFoldDB" id="A0A9B0U003"/>
<keyword evidence="2" id="KW-0732">Signal</keyword>
<keyword evidence="4" id="KW-1185">Reference proteome</keyword>
<dbReference type="PRINTS" id="PR01965">
    <property type="entry name" value="TNFACTORR14"/>
</dbReference>
<dbReference type="InterPro" id="IPR034031">
    <property type="entry name" value="TNFRSF14/UL144_N"/>
</dbReference>
<protein>
    <submittedName>
        <fullName evidence="5">Tumor necrosis factor receptor superfamily member 14</fullName>
    </submittedName>
</protein>
<reference evidence="5" key="1">
    <citation type="submission" date="2025-08" db="UniProtKB">
        <authorList>
            <consortium name="RefSeq"/>
        </authorList>
    </citation>
    <scope>IDENTIFICATION</scope>
    <source>
        <tissue evidence="5">Spleen</tissue>
    </source>
</reference>
<feature type="chain" id="PRO_5038822502" evidence="2">
    <location>
        <begin position="18"/>
        <end position="162"/>
    </location>
</feature>
<dbReference type="InterPro" id="IPR022332">
    <property type="entry name" value="TNFR_14"/>
</dbReference>
<feature type="domain" description="TNFR-Cys" evidence="3">
    <location>
        <begin position="57"/>
        <end position="89"/>
    </location>
</feature>
<evidence type="ECO:0000256" key="2">
    <source>
        <dbReference type="SAM" id="SignalP"/>
    </source>
</evidence>
<dbReference type="OrthoDB" id="10031141at2759"/>
<sequence length="162" mass="17457">MAVLYFLTLASKHFTLALPHCKEEEYPVGAECCPKCSPGYRVKKACGEETGTTCVPCLPGTYTAHLNGLGECLHCRVCHSGSEWEDTVCEDCPPGTQSSLSHMDECQPWTKAISQEEELFPGIASPSKFCANRDVETEEALHIGPNATTASVKETEPSGSVS</sequence>
<dbReference type="InterPro" id="IPR001368">
    <property type="entry name" value="TNFR/NGFR_Cys_rich_reg"/>
</dbReference>
<feature type="region of interest" description="Disordered" evidence="1">
    <location>
        <begin position="141"/>
        <end position="162"/>
    </location>
</feature>
<dbReference type="CTD" id="8764"/>
<dbReference type="Proteomes" id="UP000504623">
    <property type="component" value="Unplaced"/>
</dbReference>
<name>A0A9B0U003_CHRAS</name>
<dbReference type="GO" id="GO:0009897">
    <property type="term" value="C:external side of plasma membrane"/>
    <property type="evidence" value="ECO:0007669"/>
    <property type="project" value="TreeGrafter"/>
</dbReference>
<dbReference type="GO" id="GO:0002720">
    <property type="term" value="P:positive regulation of cytokine production involved in immune response"/>
    <property type="evidence" value="ECO:0007669"/>
    <property type="project" value="TreeGrafter"/>
</dbReference>
<evidence type="ECO:0000313" key="4">
    <source>
        <dbReference type="Proteomes" id="UP000504623"/>
    </source>
</evidence>
<evidence type="ECO:0000259" key="3">
    <source>
        <dbReference type="SMART" id="SM00208"/>
    </source>
</evidence>
<gene>
    <name evidence="5" type="primary">TNFRSF14</name>
</gene>
<dbReference type="Pfam" id="PF00020">
    <property type="entry name" value="TNFR_c6"/>
    <property type="match status" value="1"/>
</dbReference>
<dbReference type="CDD" id="cd10582">
    <property type="entry name" value="TNFRSF14"/>
    <property type="match status" value="1"/>
</dbReference>
<evidence type="ECO:0000256" key="1">
    <source>
        <dbReference type="SAM" id="MobiDB-lite"/>
    </source>
</evidence>
<dbReference type="SUPFAM" id="SSF57586">
    <property type="entry name" value="TNF receptor-like"/>
    <property type="match status" value="1"/>
</dbReference>
<organism evidence="4 5">
    <name type="scientific">Chrysochloris asiatica</name>
    <name type="common">Cape golden mole</name>
    <dbReference type="NCBI Taxonomy" id="185453"/>
    <lineage>
        <taxon>Eukaryota</taxon>
        <taxon>Metazoa</taxon>
        <taxon>Chordata</taxon>
        <taxon>Craniata</taxon>
        <taxon>Vertebrata</taxon>
        <taxon>Euteleostomi</taxon>
        <taxon>Mammalia</taxon>
        <taxon>Eutheria</taxon>
        <taxon>Afrotheria</taxon>
        <taxon>Chrysochloridae</taxon>
        <taxon>Chrysochlorinae</taxon>
        <taxon>Chrysochloris</taxon>
    </lineage>
</organism>
<dbReference type="PANTHER" id="PTHR46838">
    <property type="entry name" value="TUMOR NECROSIS FACTOR RECEPTOR SUPERFAMILY MEMBER 14"/>
    <property type="match status" value="1"/>
</dbReference>
<accession>A0A9B0U003</accession>
<dbReference type="GeneID" id="102827452"/>
<feature type="compositionally biased region" description="Polar residues" evidence="1">
    <location>
        <begin position="146"/>
        <end position="162"/>
    </location>
</feature>
<keyword evidence="5" id="KW-0675">Receptor</keyword>
<dbReference type="GO" id="GO:0050830">
    <property type="term" value="P:defense response to Gram-positive bacterium"/>
    <property type="evidence" value="ECO:0007669"/>
    <property type="project" value="TreeGrafter"/>
</dbReference>
<dbReference type="RefSeq" id="XP_006871843.1">
    <property type="nucleotide sequence ID" value="XM_006871781.1"/>
</dbReference>
<dbReference type="SMART" id="SM00208">
    <property type="entry name" value="TNFR"/>
    <property type="match status" value="2"/>
</dbReference>
<dbReference type="FunFam" id="2.10.50.10:FF:000007">
    <property type="entry name" value="TNF receptor superfamily member 14"/>
    <property type="match status" value="1"/>
</dbReference>
<proteinExistence type="predicted"/>
<feature type="domain" description="TNFR-Cys" evidence="3">
    <location>
        <begin position="21"/>
        <end position="54"/>
    </location>
</feature>
<dbReference type="GO" id="GO:2000406">
    <property type="term" value="P:positive regulation of T cell migration"/>
    <property type="evidence" value="ECO:0007669"/>
    <property type="project" value="TreeGrafter"/>
</dbReference>
<dbReference type="PANTHER" id="PTHR46838:SF1">
    <property type="entry name" value="TUMOR NECROSIS FACTOR RECEPTOR SUPERFAMILY MEMBER 14"/>
    <property type="match status" value="1"/>
</dbReference>